<dbReference type="Proteomes" id="UP000266673">
    <property type="component" value="Unassembled WGS sequence"/>
</dbReference>
<evidence type="ECO:0000313" key="1">
    <source>
        <dbReference type="EMBL" id="RIB29533.1"/>
    </source>
</evidence>
<keyword evidence="2" id="KW-1185">Reference proteome</keyword>
<name>A0A397WAF0_9GLOM</name>
<reference evidence="1 2" key="1">
    <citation type="submission" date="2018-06" db="EMBL/GenBank/DDBJ databases">
        <title>Comparative genomics reveals the genomic features of Rhizophagus irregularis, R. cerebriforme, R. diaphanum and Gigaspora rosea, and their symbiotic lifestyle signature.</title>
        <authorList>
            <person name="Morin E."/>
            <person name="San Clemente H."/>
            <person name="Chen E.C.H."/>
            <person name="De La Providencia I."/>
            <person name="Hainaut M."/>
            <person name="Kuo A."/>
            <person name="Kohler A."/>
            <person name="Murat C."/>
            <person name="Tang N."/>
            <person name="Roy S."/>
            <person name="Loubradou J."/>
            <person name="Henrissat B."/>
            <person name="Grigoriev I.V."/>
            <person name="Corradi N."/>
            <person name="Roux C."/>
            <person name="Martin F.M."/>
        </authorList>
    </citation>
    <scope>NUCLEOTIDE SEQUENCE [LARGE SCALE GENOMIC DNA]</scope>
    <source>
        <strain evidence="1 2">DAOM 194757</strain>
    </source>
</reference>
<dbReference type="EMBL" id="QKWP01000036">
    <property type="protein sequence ID" value="RIB29533.1"/>
    <property type="molecule type" value="Genomic_DNA"/>
</dbReference>
<proteinExistence type="predicted"/>
<dbReference type="AlphaFoldDB" id="A0A397WAF0"/>
<organism evidence="1 2">
    <name type="scientific">Gigaspora rosea</name>
    <dbReference type="NCBI Taxonomy" id="44941"/>
    <lineage>
        <taxon>Eukaryota</taxon>
        <taxon>Fungi</taxon>
        <taxon>Fungi incertae sedis</taxon>
        <taxon>Mucoromycota</taxon>
        <taxon>Glomeromycotina</taxon>
        <taxon>Glomeromycetes</taxon>
        <taxon>Diversisporales</taxon>
        <taxon>Gigasporaceae</taxon>
        <taxon>Gigaspora</taxon>
    </lineage>
</organism>
<comment type="caution">
    <text evidence="1">The sequence shown here is derived from an EMBL/GenBank/DDBJ whole genome shotgun (WGS) entry which is preliminary data.</text>
</comment>
<sequence>MLVIALFVLVKSFRRFYQKKSGTTCYAHRGSITTMNGKPVKLTIPTRRSFSSEIITIVTLTGAVRFNICNNAKNIYTLEDLDNSLKIKQDLALKIRVKFNFIMERYKDAIIDLTK</sequence>
<gene>
    <name evidence="1" type="ORF">C2G38_2155165</name>
</gene>
<evidence type="ECO:0000313" key="2">
    <source>
        <dbReference type="Proteomes" id="UP000266673"/>
    </source>
</evidence>
<accession>A0A397WAF0</accession>
<protein>
    <submittedName>
        <fullName evidence="1">Uncharacterized protein</fullName>
    </submittedName>
</protein>